<keyword evidence="2" id="KW-1185">Reference proteome</keyword>
<reference evidence="1 2" key="1">
    <citation type="submission" date="2021-01" db="EMBL/GenBank/DDBJ databases">
        <title>Genomic Encyclopedia of Type Strains, Phase IV (KMG-IV): sequencing the most valuable type-strain genomes for metagenomic binning, comparative biology and taxonomic classification.</title>
        <authorList>
            <person name="Goeker M."/>
        </authorList>
    </citation>
    <scope>NUCLEOTIDE SEQUENCE [LARGE SCALE GENOMIC DNA]</scope>
    <source>
        <strain evidence="1 2">DSM 105482</strain>
    </source>
</reference>
<accession>A0ABS2QKI1</accession>
<gene>
    <name evidence="1" type="ORF">JOC77_003110</name>
</gene>
<dbReference type="Pfam" id="PF01546">
    <property type="entry name" value="Peptidase_M20"/>
    <property type="match status" value="1"/>
</dbReference>
<dbReference type="InterPro" id="IPR050072">
    <property type="entry name" value="Peptidase_M20A"/>
</dbReference>
<dbReference type="Gene3D" id="3.40.630.10">
    <property type="entry name" value="Zn peptidases"/>
    <property type="match status" value="1"/>
</dbReference>
<proteinExistence type="predicted"/>
<comment type="caution">
    <text evidence="1">The sequence shown here is derived from an EMBL/GenBank/DDBJ whole genome shotgun (WGS) entry which is preliminary data.</text>
</comment>
<dbReference type="PANTHER" id="PTHR43808:SF27">
    <property type="entry name" value="PROTEIN ROCB"/>
    <property type="match status" value="1"/>
</dbReference>
<sequence length="557" mass="63415">MLKESHWNNETDILKIITRLVETPSISGTEQEITMADKIIEIIKEIPYFQVHEDQIYNEPLTNDSLNRKTVAAFFKGKGNSNKTVILLSHFDVVGVEDYGYLKPYAFNPVEYTAKLHSERLEDDVRQDLESGEWLFGRGIMDMKAGLALQIALLSEICLDEGFEGNILLLATPDEERNSEGMFEGIRLLARLKEERGLEYEVCICSEPSFAGYPGDRTKYIYLGSVGKLLPLIFCNGKETHVGEPLEGVNASWMAASFTNKMELSTHFKDEAGGERNPRPTCLKLSDLKDVYNVQTPTDAYVLYNILTLQQSPQDVIEKLLILARECSDEIYTKMSQAYYEDHLDSGMDKLSFLKPRVYTYSDLYKMGQNRHGEEFEASMAKLINKETSADLDYRQLSVEIARGISSYFPDLAPYYLIMFAPPYYPHVHLDRSNSNEEKLFEMAEEIKEYARYNFGEEIKLKTFFEGLSDVSYCRLLDADEIIPSLEKEMPLYGKGYNLPLHTIKDLNIPTINIGPYGKDAHKRTERLELPFSLKAAPALLKYAVLSVLKGGVLHGK</sequence>
<dbReference type="Proteomes" id="UP000823486">
    <property type="component" value="Unassembled WGS sequence"/>
</dbReference>
<dbReference type="PANTHER" id="PTHR43808">
    <property type="entry name" value="ACETYLORNITHINE DEACETYLASE"/>
    <property type="match status" value="1"/>
</dbReference>
<dbReference type="InterPro" id="IPR012166">
    <property type="entry name" value="Uncharacterised_RocB"/>
</dbReference>
<protein>
    <submittedName>
        <fullName evidence="1">Arginine utilization protein RocB</fullName>
    </submittedName>
</protein>
<dbReference type="InterPro" id="IPR002933">
    <property type="entry name" value="Peptidase_M20"/>
</dbReference>
<evidence type="ECO:0000313" key="1">
    <source>
        <dbReference type="EMBL" id="MBM7693666.1"/>
    </source>
</evidence>
<name>A0ABS2QKI1_9BACI</name>
<evidence type="ECO:0000313" key="2">
    <source>
        <dbReference type="Proteomes" id="UP000823486"/>
    </source>
</evidence>
<dbReference type="SUPFAM" id="SSF53187">
    <property type="entry name" value="Zn-dependent exopeptidases"/>
    <property type="match status" value="1"/>
</dbReference>
<dbReference type="EMBL" id="JAFBFI010000014">
    <property type="protein sequence ID" value="MBM7693666.1"/>
    <property type="molecule type" value="Genomic_DNA"/>
</dbReference>
<dbReference type="PIRSF" id="PIRSF010386">
    <property type="entry name" value="RocB"/>
    <property type="match status" value="1"/>
</dbReference>
<organism evidence="1 2">
    <name type="scientific">Peribacillus deserti</name>
    <dbReference type="NCBI Taxonomy" id="673318"/>
    <lineage>
        <taxon>Bacteria</taxon>
        <taxon>Bacillati</taxon>
        <taxon>Bacillota</taxon>
        <taxon>Bacilli</taxon>
        <taxon>Bacillales</taxon>
        <taxon>Bacillaceae</taxon>
        <taxon>Peribacillus</taxon>
    </lineage>
</organism>
<dbReference type="RefSeq" id="WP_204544553.1">
    <property type="nucleotide sequence ID" value="NZ_JAFBFI010000014.1"/>
</dbReference>